<dbReference type="Proteomes" id="UP000664835">
    <property type="component" value="Unassembled WGS sequence"/>
</dbReference>
<dbReference type="PANTHER" id="PTHR43634:SF2">
    <property type="entry name" value="LOW CONDUCTANCE MECHANOSENSITIVE CHANNEL YNAI"/>
    <property type="match status" value="1"/>
</dbReference>
<dbReference type="EMBL" id="JAGETV010000004">
    <property type="protein sequence ID" value="MBO1926707.1"/>
    <property type="molecule type" value="Genomic_DNA"/>
</dbReference>
<evidence type="ECO:0000256" key="3">
    <source>
        <dbReference type="ARBA" id="ARBA00022475"/>
    </source>
</evidence>
<dbReference type="Gene3D" id="3.30.70.100">
    <property type="match status" value="1"/>
</dbReference>
<feature type="domain" description="Mechanosensitive ion channel transmembrane helices 2/3" evidence="10">
    <location>
        <begin position="152"/>
        <end position="193"/>
    </location>
</feature>
<evidence type="ECO:0000259" key="8">
    <source>
        <dbReference type="Pfam" id="PF00924"/>
    </source>
</evidence>
<comment type="similarity">
    <text evidence="2">Belongs to the MscS (TC 1.A.23) family.</text>
</comment>
<evidence type="ECO:0000256" key="6">
    <source>
        <dbReference type="ARBA" id="ARBA00023136"/>
    </source>
</evidence>
<dbReference type="PROSITE" id="PS01246">
    <property type="entry name" value="UPF0003"/>
    <property type="match status" value="1"/>
</dbReference>
<dbReference type="SUPFAM" id="SSF50182">
    <property type="entry name" value="Sm-like ribonucleoproteins"/>
    <property type="match status" value="1"/>
</dbReference>
<gene>
    <name evidence="11" type="ORF">J3998_03890</name>
</gene>
<name>A0ABS3Q320_9GAMM</name>
<evidence type="ECO:0000256" key="4">
    <source>
        <dbReference type="ARBA" id="ARBA00022692"/>
    </source>
</evidence>
<dbReference type="Pfam" id="PF21082">
    <property type="entry name" value="MS_channel_3rd"/>
    <property type="match status" value="1"/>
</dbReference>
<comment type="caution">
    <text evidence="11">The sequence shown here is derived from an EMBL/GenBank/DDBJ whole genome shotgun (WGS) entry which is preliminary data.</text>
</comment>
<sequence>MEFFTQFLQDLVPYWADLVELFGGQVWLLMVTIILSATAILDMLQRRFLRALHYQLLKRNKVWLDSFVDAARSPASFFIWVTGTVLALNSLILKIGVYVDLIPYIQSFKSTILTLSVGWFVIRLVQRLELHLKDWARDDDRLDEVTVEALAKIIKLLAFILTGLFFLNAFGVSLTGLLAFGGIGGIAVGFAAKDLLGNVLGGLMIYMDKPFTVGEWIRSPDKDIEGTVENIGWRMTTVRTFDKRPLYIPNGIFATIAIENPSRMSNRRIKETIGIRYADIDKMAQIVKDVREMLLNHPEIDTEQTLIVNFNTFNASSLDFFIYTFTKTTQWVLFHEIKQDVLLKVSQIIANNDAQIAFPTRTLHVEVDKIASEINMR</sequence>
<evidence type="ECO:0000313" key="12">
    <source>
        <dbReference type="Proteomes" id="UP000664835"/>
    </source>
</evidence>
<evidence type="ECO:0000256" key="7">
    <source>
        <dbReference type="SAM" id="Phobius"/>
    </source>
</evidence>
<organism evidence="11 12">
    <name type="scientific">Thiomicrorhabdus marina</name>
    <dbReference type="NCBI Taxonomy" id="2818442"/>
    <lineage>
        <taxon>Bacteria</taxon>
        <taxon>Pseudomonadati</taxon>
        <taxon>Pseudomonadota</taxon>
        <taxon>Gammaproteobacteria</taxon>
        <taxon>Thiotrichales</taxon>
        <taxon>Piscirickettsiaceae</taxon>
        <taxon>Thiomicrorhabdus</taxon>
    </lineage>
</organism>
<dbReference type="PANTHER" id="PTHR43634">
    <property type="entry name" value="OW CONDUCTANCE MECHANOSENSITIVE CHANNEL"/>
    <property type="match status" value="1"/>
</dbReference>
<dbReference type="Pfam" id="PF21088">
    <property type="entry name" value="MS_channel_1st"/>
    <property type="match status" value="1"/>
</dbReference>
<keyword evidence="3" id="KW-1003">Cell membrane</keyword>
<feature type="domain" description="Mechanosensitive ion channel MscS" evidence="8">
    <location>
        <begin position="194"/>
        <end position="263"/>
    </location>
</feature>
<accession>A0ABS3Q320</accession>
<feature type="transmembrane region" description="Helical" evidence="7">
    <location>
        <begin position="172"/>
        <end position="192"/>
    </location>
</feature>
<dbReference type="RefSeq" id="WP_208148152.1">
    <property type="nucleotide sequence ID" value="NZ_JAGETV010000004.1"/>
</dbReference>
<dbReference type="SUPFAM" id="SSF82861">
    <property type="entry name" value="Mechanosensitive channel protein MscS (YggB), transmembrane region"/>
    <property type="match status" value="1"/>
</dbReference>
<dbReference type="InterPro" id="IPR011066">
    <property type="entry name" value="MscS_channel_C_sf"/>
</dbReference>
<feature type="transmembrane region" description="Helical" evidence="7">
    <location>
        <begin position="77"/>
        <end position="98"/>
    </location>
</feature>
<keyword evidence="5 7" id="KW-1133">Transmembrane helix</keyword>
<evidence type="ECO:0000256" key="5">
    <source>
        <dbReference type="ARBA" id="ARBA00022989"/>
    </source>
</evidence>
<evidence type="ECO:0000256" key="1">
    <source>
        <dbReference type="ARBA" id="ARBA00004651"/>
    </source>
</evidence>
<dbReference type="Gene3D" id="2.30.30.60">
    <property type="match status" value="1"/>
</dbReference>
<dbReference type="InterPro" id="IPR010920">
    <property type="entry name" value="LSM_dom_sf"/>
</dbReference>
<feature type="domain" description="Mechanosensitive ion channel MscS C-terminal" evidence="9">
    <location>
        <begin position="272"/>
        <end position="355"/>
    </location>
</feature>
<comment type="subcellular location">
    <subcellularLocation>
        <location evidence="1">Cell membrane</location>
        <topology evidence="1">Multi-pass membrane protein</topology>
    </subcellularLocation>
</comment>
<dbReference type="InterPro" id="IPR049142">
    <property type="entry name" value="MS_channel_1st"/>
</dbReference>
<keyword evidence="4 7" id="KW-0812">Transmembrane</keyword>
<keyword evidence="12" id="KW-1185">Reference proteome</keyword>
<feature type="transmembrane region" description="Helical" evidence="7">
    <location>
        <begin position="145"/>
        <end position="166"/>
    </location>
</feature>
<evidence type="ECO:0000259" key="10">
    <source>
        <dbReference type="Pfam" id="PF21088"/>
    </source>
</evidence>
<protein>
    <submittedName>
        <fullName evidence="11">Mechanosensitive ion channel family protein</fullName>
    </submittedName>
</protein>
<dbReference type="InterPro" id="IPR011014">
    <property type="entry name" value="MscS_channel_TM-2"/>
</dbReference>
<evidence type="ECO:0000313" key="11">
    <source>
        <dbReference type="EMBL" id="MBO1926707.1"/>
    </source>
</evidence>
<dbReference type="Pfam" id="PF00924">
    <property type="entry name" value="MS_channel_2nd"/>
    <property type="match status" value="1"/>
</dbReference>
<dbReference type="Gene3D" id="1.10.287.1260">
    <property type="match status" value="1"/>
</dbReference>
<dbReference type="InterPro" id="IPR049278">
    <property type="entry name" value="MS_channel_C"/>
</dbReference>
<proteinExistence type="inferred from homology"/>
<feature type="transmembrane region" description="Helical" evidence="7">
    <location>
        <begin position="26"/>
        <end position="44"/>
    </location>
</feature>
<evidence type="ECO:0000259" key="9">
    <source>
        <dbReference type="Pfam" id="PF21082"/>
    </source>
</evidence>
<reference evidence="11 12" key="1">
    <citation type="submission" date="2021-03" db="EMBL/GenBank/DDBJ databases">
        <title>Thiomicrorhabdus sp.nov.,novel sulfur-oxidizing bacteria isolated from coastal sediment.</title>
        <authorList>
            <person name="Liu X."/>
        </authorList>
    </citation>
    <scope>NUCLEOTIDE SEQUENCE [LARGE SCALE GENOMIC DNA]</scope>
    <source>
        <strain evidence="11 12">6S2-11</strain>
    </source>
</reference>
<dbReference type="InterPro" id="IPR023408">
    <property type="entry name" value="MscS_beta-dom_sf"/>
</dbReference>
<evidence type="ECO:0000256" key="2">
    <source>
        <dbReference type="ARBA" id="ARBA00008017"/>
    </source>
</evidence>
<dbReference type="InterPro" id="IPR045042">
    <property type="entry name" value="YnaI-like"/>
</dbReference>
<keyword evidence="6 7" id="KW-0472">Membrane</keyword>
<dbReference type="SUPFAM" id="SSF82689">
    <property type="entry name" value="Mechanosensitive channel protein MscS (YggB), C-terminal domain"/>
    <property type="match status" value="1"/>
</dbReference>
<dbReference type="InterPro" id="IPR006685">
    <property type="entry name" value="MscS_channel_2nd"/>
</dbReference>
<dbReference type="InterPro" id="IPR006686">
    <property type="entry name" value="MscS_channel_CS"/>
</dbReference>